<organism evidence="5 6">
    <name type="scientific">Neonectria magnoliae</name>
    <dbReference type="NCBI Taxonomy" id="2732573"/>
    <lineage>
        <taxon>Eukaryota</taxon>
        <taxon>Fungi</taxon>
        <taxon>Dikarya</taxon>
        <taxon>Ascomycota</taxon>
        <taxon>Pezizomycotina</taxon>
        <taxon>Sordariomycetes</taxon>
        <taxon>Hypocreomycetidae</taxon>
        <taxon>Hypocreales</taxon>
        <taxon>Nectriaceae</taxon>
        <taxon>Neonectria</taxon>
    </lineage>
</organism>
<dbReference type="InterPro" id="IPR002937">
    <property type="entry name" value="Amino_oxidase"/>
</dbReference>
<accession>A0ABR1I3H1</accession>
<keyword evidence="6" id="KW-1185">Reference proteome</keyword>
<evidence type="ECO:0000313" key="6">
    <source>
        <dbReference type="Proteomes" id="UP001498421"/>
    </source>
</evidence>
<gene>
    <name evidence="5" type="ORF">QQZ08_005722</name>
</gene>
<dbReference type="SUPFAM" id="SSF55298">
    <property type="entry name" value="YjgF-like"/>
    <property type="match status" value="1"/>
</dbReference>
<feature type="domain" description="Amine oxidase" evidence="4">
    <location>
        <begin position="219"/>
        <end position="415"/>
    </location>
</feature>
<sequence>MVATSGQIGVDLCGQIAPSYKDQVKLSFLNLAAAVISGGARLEDVMKVTTYVVDYHPSKTTLIEEVAAATFGARVPGNTMIGVAKLFKPEVLFEVEATAIIADELTLLLPPAPSNPVDVIIVGAGMSGVQDAYECHKSGLSYVLLEVNDRIGGRARSEVASDTGSGLVDVGAAWINDTSQTEMYKLSKDLSLDLIAPHLERVFAALAEADPTDEKVAADLDSITFSQYVNRISDDEVIRSMGKIISRGLMGIEADVASALWLVNYIQRGTGIENLISDLEHGGQHLRIRQVISSFPRRLAERLRPGSVHLSTQVTAITQSSSGICSVSTLSGHTFTGNKVILSAPTPSYHKIQFDPPLSPSKLLMSNSTLTSYYSKLILIFSTPWWRENNLSGIMNSTVGSISFTRDSCSVEDEQYSLTAFFVGNIGHKWSLKSK</sequence>
<dbReference type="EMBL" id="JAZAVK010000049">
    <property type="protein sequence ID" value="KAK7427784.1"/>
    <property type="molecule type" value="Genomic_DNA"/>
</dbReference>
<dbReference type="Pfam" id="PF01593">
    <property type="entry name" value="Amino_oxidase"/>
    <property type="match status" value="1"/>
</dbReference>
<dbReference type="InterPro" id="IPR006175">
    <property type="entry name" value="YjgF/YER057c/UK114"/>
</dbReference>
<evidence type="ECO:0000313" key="5">
    <source>
        <dbReference type="EMBL" id="KAK7427784.1"/>
    </source>
</evidence>
<dbReference type="Gene3D" id="3.50.50.60">
    <property type="entry name" value="FAD/NAD(P)-binding domain"/>
    <property type="match status" value="1"/>
</dbReference>
<evidence type="ECO:0000259" key="4">
    <source>
        <dbReference type="Pfam" id="PF01593"/>
    </source>
</evidence>
<dbReference type="PANTHER" id="PTHR43563">
    <property type="entry name" value="AMINE OXIDASE"/>
    <property type="match status" value="1"/>
</dbReference>
<dbReference type="PANTHER" id="PTHR43563:SF14">
    <property type="entry name" value="AMINE OXIDASE"/>
    <property type="match status" value="1"/>
</dbReference>
<dbReference type="Gene3D" id="3.30.1330.40">
    <property type="entry name" value="RutC-like"/>
    <property type="match status" value="1"/>
</dbReference>
<dbReference type="Pfam" id="PF13450">
    <property type="entry name" value="NAD_binding_8"/>
    <property type="match status" value="1"/>
</dbReference>
<dbReference type="InterPro" id="IPR035959">
    <property type="entry name" value="RutC-like_sf"/>
</dbReference>
<protein>
    <recommendedName>
        <fullName evidence="2">monoamine oxidase</fullName>
        <ecNumber evidence="2">1.4.3.4</ecNumber>
    </recommendedName>
</protein>
<dbReference type="SUPFAM" id="SSF51905">
    <property type="entry name" value="FAD/NAD(P)-binding domain"/>
    <property type="match status" value="1"/>
</dbReference>
<evidence type="ECO:0000256" key="2">
    <source>
        <dbReference type="ARBA" id="ARBA00012804"/>
    </source>
</evidence>
<name>A0ABR1I3H1_9HYPO</name>
<comment type="catalytic activity">
    <reaction evidence="3">
        <text>a secondary aliphatic amine + O2 + H2O = a primary amine + an aldehyde + H2O2</text>
        <dbReference type="Rhea" id="RHEA:26414"/>
        <dbReference type="ChEBI" id="CHEBI:15377"/>
        <dbReference type="ChEBI" id="CHEBI:15379"/>
        <dbReference type="ChEBI" id="CHEBI:16240"/>
        <dbReference type="ChEBI" id="CHEBI:17478"/>
        <dbReference type="ChEBI" id="CHEBI:58855"/>
        <dbReference type="ChEBI" id="CHEBI:65296"/>
        <dbReference type="EC" id="1.4.3.4"/>
    </reaction>
</comment>
<dbReference type="EC" id="1.4.3.4" evidence="2"/>
<proteinExistence type="inferred from homology"/>
<dbReference type="InterPro" id="IPR050703">
    <property type="entry name" value="Flavin_MAO"/>
</dbReference>
<comment type="similarity">
    <text evidence="1">Belongs to the flavin monoamine oxidase family.</text>
</comment>
<evidence type="ECO:0000256" key="3">
    <source>
        <dbReference type="ARBA" id="ARBA00048448"/>
    </source>
</evidence>
<dbReference type="InterPro" id="IPR036188">
    <property type="entry name" value="FAD/NAD-bd_sf"/>
</dbReference>
<reference evidence="5 6" key="1">
    <citation type="journal article" date="2025" name="Microbiol. Resour. Announc.">
        <title>Draft genome sequences for Neonectria magnoliae and Neonectria punicea, canker pathogens of Liriodendron tulipifera and Acer saccharum in West Virginia.</title>
        <authorList>
            <person name="Petronek H.M."/>
            <person name="Kasson M.T."/>
            <person name="Metheny A.M."/>
            <person name="Stauder C.M."/>
            <person name="Lovett B."/>
            <person name="Lynch S.C."/>
            <person name="Garnas J.R."/>
            <person name="Kasson L.R."/>
            <person name="Stajich J.E."/>
        </authorList>
    </citation>
    <scope>NUCLEOTIDE SEQUENCE [LARGE SCALE GENOMIC DNA]</scope>
    <source>
        <strain evidence="5 6">NRRL 64651</strain>
    </source>
</reference>
<dbReference type="Pfam" id="PF01042">
    <property type="entry name" value="Ribonuc_L-PSP"/>
    <property type="match status" value="1"/>
</dbReference>
<dbReference type="SUPFAM" id="SSF54373">
    <property type="entry name" value="FAD-linked reductases, C-terminal domain"/>
    <property type="match status" value="1"/>
</dbReference>
<evidence type="ECO:0000256" key="1">
    <source>
        <dbReference type="ARBA" id="ARBA00005995"/>
    </source>
</evidence>
<comment type="caution">
    <text evidence="5">The sequence shown here is derived from an EMBL/GenBank/DDBJ whole genome shotgun (WGS) entry which is preliminary data.</text>
</comment>
<dbReference type="Proteomes" id="UP001498421">
    <property type="component" value="Unassembled WGS sequence"/>
</dbReference>